<feature type="transmembrane region" description="Helical" evidence="3">
    <location>
        <begin position="52"/>
        <end position="75"/>
    </location>
</feature>
<proteinExistence type="predicted"/>
<accession>A0A6N7WP79</accession>
<feature type="compositionally biased region" description="Basic and acidic residues" evidence="2">
    <location>
        <begin position="1"/>
        <end position="11"/>
    </location>
</feature>
<evidence type="ECO:0000313" key="5">
    <source>
        <dbReference type="Proteomes" id="UP000436047"/>
    </source>
</evidence>
<sequence>MKMDLKENGLEEKEEISDVQSVPEENPMIKKRWFGRGIYGSKDVPIRLLDGFIAVVVVVIVGMIIFFTVTGGFYVTFETGGGSEVAQQKLRHGELVTEPEEPIRPGYDFGGWSVGGEEPLFWDFGEDKVQGDMTLTAVWTPAKIPVRFDTDGGMVNGSETVEMTEVVFGESYGELPVPEKEGAEFAGWYYSGEKITADTVVTMTGEHVLTAVWE</sequence>
<organism evidence="4 5">
    <name type="scientific">Eisenbergiella porci</name>
    <dbReference type="NCBI Taxonomy" id="2652274"/>
    <lineage>
        <taxon>Bacteria</taxon>
        <taxon>Bacillati</taxon>
        <taxon>Bacillota</taxon>
        <taxon>Clostridia</taxon>
        <taxon>Lachnospirales</taxon>
        <taxon>Lachnospiraceae</taxon>
        <taxon>Eisenbergiella</taxon>
    </lineage>
</organism>
<dbReference type="Gene3D" id="2.60.40.4270">
    <property type="entry name" value="Listeria-Bacteroides repeat domain"/>
    <property type="match status" value="2"/>
</dbReference>
<dbReference type="InterPro" id="IPR013378">
    <property type="entry name" value="InlB-like_B-rpt"/>
</dbReference>
<feature type="region of interest" description="Disordered" evidence="2">
    <location>
        <begin position="1"/>
        <end position="21"/>
    </location>
</feature>
<dbReference type="EMBL" id="VUMI01000067">
    <property type="protein sequence ID" value="MSS91494.1"/>
    <property type="molecule type" value="Genomic_DNA"/>
</dbReference>
<evidence type="ECO:0000256" key="2">
    <source>
        <dbReference type="SAM" id="MobiDB-lite"/>
    </source>
</evidence>
<keyword evidence="3" id="KW-1133">Transmembrane helix</keyword>
<evidence type="ECO:0000256" key="3">
    <source>
        <dbReference type="SAM" id="Phobius"/>
    </source>
</evidence>
<keyword evidence="3" id="KW-0812">Transmembrane</keyword>
<comment type="caution">
    <text evidence="4">The sequence shown here is derived from an EMBL/GenBank/DDBJ whole genome shotgun (WGS) entry which is preliminary data.</text>
</comment>
<reference evidence="4 5" key="1">
    <citation type="submission" date="2019-08" db="EMBL/GenBank/DDBJ databases">
        <title>In-depth cultivation of the pig gut microbiome towards novel bacterial diversity and tailored functional studies.</title>
        <authorList>
            <person name="Wylensek D."/>
            <person name="Hitch T.C.A."/>
            <person name="Clavel T."/>
        </authorList>
    </citation>
    <scope>NUCLEOTIDE SEQUENCE [LARGE SCALE GENOMIC DNA]</scope>
    <source>
        <strain evidence="4 5">WCA-389-WT-23B</strain>
    </source>
</reference>
<dbReference type="InterPro" id="IPR042229">
    <property type="entry name" value="Listeria/Bacterioides_rpt_sf"/>
</dbReference>
<dbReference type="GO" id="GO:0030313">
    <property type="term" value="C:cell envelope"/>
    <property type="evidence" value="ECO:0007669"/>
    <property type="project" value="UniProtKB-SubCell"/>
</dbReference>
<evidence type="ECO:0000313" key="4">
    <source>
        <dbReference type="EMBL" id="MSS91494.1"/>
    </source>
</evidence>
<comment type="subcellular location">
    <subcellularLocation>
        <location evidence="1">Cell envelope</location>
    </subcellularLocation>
</comment>
<dbReference type="Pfam" id="PF09479">
    <property type="entry name" value="Flg_new"/>
    <property type="match status" value="2"/>
</dbReference>
<dbReference type="AlphaFoldDB" id="A0A6N7WP79"/>
<keyword evidence="5" id="KW-1185">Reference proteome</keyword>
<dbReference type="Proteomes" id="UP000436047">
    <property type="component" value="Unassembled WGS sequence"/>
</dbReference>
<gene>
    <name evidence="4" type="ORF">FYJ45_25680</name>
</gene>
<evidence type="ECO:0000256" key="1">
    <source>
        <dbReference type="ARBA" id="ARBA00004196"/>
    </source>
</evidence>
<name>A0A6N7WP79_9FIRM</name>
<protein>
    <submittedName>
        <fullName evidence="4">InlB B-repeat-containing protein</fullName>
    </submittedName>
</protein>
<keyword evidence="3" id="KW-0472">Membrane</keyword>